<evidence type="ECO:0000256" key="1">
    <source>
        <dbReference type="SAM" id="MobiDB-lite"/>
    </source>
</evidence>
<dbReference type="EMBL" id="KB733449">
    <property type="protein sequence ID" value="ENI07616.1"/>
    <property type="molecule type" value="Genomic_DNA"/>
</dbReference>
<reference evidence="2 3" key="1">
    <citation type="journal article" date="2012" name="PLoS Pathog.">
        <title>Diverse lifestyles and strategies of plant pathogenesis encoded in the genomes of eighteen Dothideomycetes fungi.</title>
        <authorList>
            <person name="Ohm R.A."/>
            <person name="Feau N."/>
            <person name="Henrissat B."/>
            <person name="Schoch C.L."/>
            <person name="Horwitz B.A."/>
            <person name="Barry K.W."/>
            <person name="Condon B.J."/>
            <person name="Copeland A.C."/>
            <person name="Dhillon B."/>
            <person name="Glaser F."/>
            <person name="Hesse C.N."/>
            <person name="Kosti I."/>
            <person name="LaButti K."/>
            <person name="Lindquist E.A."/>
            <person name="Lucas S."/>
            <person name="Salamov A.A."/>
            <person name="Bradshaw R.E."/>
            <person name="Ciuffetti L."/>
            <person name="Hamelin R.C."/>
            <person name="Kema G.H.J."/>
            <person name="Lawrence C."/>
            <person name="Scott J.A."/>
            <person name="Spatafora J.W."/>
            <person name="Turgeon B.G."/>
            <person name="de Wit P.J.G.M."/>
            <person name="Zhong S."/>
            <person name="Goodwin S.B."/>
            <person name="Grigoriev I.V."/>
        </authorList>
    </citation>
    <scope>NUCLEOTIDE SEQUENCE [LARGE SCALE GENOMIC DNA]</scope>
    <source>
        <strain evidence="3">C4 / ATCC 48331 / race T</strain>
    </source>
</reference>
<accession>N4XMQ1</accession>
<dbReference type="AlphaFoldDB" id="N4XMQ1"/>
<proteinExistence type="predicted"/>
<protein>
    <submittedName>
        <fullName evidence="2">Uncharacterized protein</fullName>
    </submittedName>
</protein>
<feature type="compositionally biased region" description="Basic and acidic residues" evidence="1">
    <location>
        <begin position="11"/>
        <end position="20"/>
    </location>
</feature>
<name>N4XMQ1_COCH4</name>
<dbReference type="Proteomes" id="UP000012338">
    <property type="component" value="Unassembled WGS sequence"/>
</dbReference>
<gene>
    <name evidence="2" type="ORF">COCC4DRAFT_38351</name>
</gene>
<feature type="region of interest" description="Disordered" evidence="1">
    <location>
        <begin position="1"/>
        <end position="20"/>
    </location>
</feature>
<keyword evidence="3" id="KW-1185">Reference proteome</keyword>
<organism evidence="2 3">
    <name type="scientific">Cochliobolus heterostrophus (strain C4 / ATCC 48331 / race T)</name>
    <name type="common">Southern corn leaf blight fungus</name>
    <name type="synonym">Bipolaris maydis</name>
    <dbReference type="NCBI Taxonomy" id="665024"/>
    <lineage>
        <taxon>Eukaryota</taxon>
        <taxon>Fungi</taxon>
        <taxon>Dikarya</taxon>
        <taxon>Ascomycota</taxon>
        <taxon>Pezizomycotina</taxon>
        <taxon>Dothideomycetes</taxon>
        <taxon>Pleosporomycetidae</taxon>
        <taxon>Pleosporales</taxon>
        <taxon>Pleosporineae</taxon>
        <taxon>Pleosporaceae</taxon>
        <taxon>Bipolaris</taxon>
    </lineage>
</organism>
<dbReference type="HOGENOM" id="CLU_2670885_0_0_1"/>
<evidence type="ECO:0000313" key="2">
    <source>
        <dbReference type="EMBL" id="ENI07616.1"/>
    </source>
</evidence>
<sequence length="75" mass="7852">MSNPPCTFSDEEGKKGGHHGDPEIRYFKALLMTHALSGAISGRFPRLAAHDTLTGAISMQLALHGTDISGDAGMG</sequence>
<evidence type="ECO:0000313" key="3">
    <source>
        <dbReference type="Proteomes" id="UP000012338"/>
    </source>
</evidence>
<reference evidence="3" key="2">
    <citation type="journal article" date="2013" name="PLoS Genet.">
        <title>Comparative genome structure, secondary metabolite, and effector coding capacity across Cochliobolus pathogens.</title>
        <authorList>
            <person name="Condon B.J."/>
            <person name="Leng Y."/>
            <person name="Wu D."/>
            <person name="Bushley K.E."/>
            <person name="Ohm R.A."/>
            <person name="Otillar R."/>
            <person name="Martin J."/>
            <person name="Schackwitz W."/>
            <person name="Grimwood J."/>
            <person name="MohdZainudin N."/>
            <person name="Xue C."/>
            <person name="Wang R."/>
            <person name="Manning V.A."/>
            <person name="Dhillon B."/>
            <person name="Tu Z.J."/>
            <person name="Steffenson B.J."/>
            <person name="Salamov A."/>
            <person name="Sun H."/>
            <person name="Lowry S."/>
            <person name="LaButti K."/>
            <person name="Han J."/>
            <person name="Copeland A."/>
            <person name="Lindquist E."/>
            <person name="Barry K."/>
            <person name="Schmutz J."/>
            <person name="Baker S.E."/>
            <person name="Ciuffetti L.M."/>
            <person name="Grigoriev I.V."/>
            <person name="Zhong S."/>
            <person name="Turgeon B.G."/>
        </authorList>
    </citation>
    <scope>NUCLEOTIDE SEQUENCE [LARGE SCALE GENOMIC DNA]</scope>
    <source>
        <strain evidence="3">C4 / ATCC 48331 / race T</strain>
    </source>
</reference>